<evidence type="ECO:0000256" key="13">
    <source>
        <dbReference type="SAM" id="Phobius"/>
    </source>
</evidence>
<keyword evidence="7 11" id="KW-0406">Ion transport</keyword>
<evidence type="ECO:0000256" key="2">
    <source>
        <dbReference type="ARBA" id="ARBA00022448"/>
    </source>
</evidence>
<keyword evidence="10 11" id="KW-0407">Ion channel</keyword>
<feature type="region of interest" description="Disordered" evidence="12">
    <location>
        <begin position="469"/>
        <end position="526"/>
    </location>
</feature>
<evidence type="ECO:0000256" key="4">
    <source>
        <dbReference type="ARBA" id="ARBA00022692"/>
    </source>
</evidence>
<evidence type="ECO:0000256" key="3">
    <source>
        <dbReference type="ARBA" id="ARBA00022461"/>
    </source>
</evidence>
<dbReference type="PRINTS" id="PR01078">
    <property type="entry name" value="AMINACHANNEL"/>
</dbReference>
<dbReference type="EMBL" id="CAIIXF020000005">
    <property type="protein sequence ID" value="CAH1783640.1"/>
    <property type="molecule type" value="Genomic_DNA"/>
</dbReference>
<keyword evidence="4 11" id="KW-0812">Transmembrane</keyword>
<dbReference type="GO" id="GO:0015280">
    <property type="term" value="F:ligand-gated sodium channel activity"/>
    <property type="evidence" value="ECO:0007669"/>
    <property type="project" value="TreeGrafter"/>
</dbReference>
<dbReference type="OrthoDB" id="8065060at2759"/>
<name>A0A8S4NRX8_OWEFU</name>
<evidence type="ECO:0000256" key="5">
    <source>
        <dbReference type="ARBA" id="ARBA00022989"/>
    </source>
</evidence>
<accession>A0A8S4NRX8</accession>
<dbReference type="Pfam" id="PF00858">
    <property type="entry name" value="ASC"/>
    <property type="match status" value="1"/>
</dbReference>
<keyword evidence="15" id="KW-1185">Reference proteome</keyword>
<feature type="compositionally biased region" description="Basic and acidic residues" evidence="12">
    <location>
        <begin position="479"/>
        <end position="497"/>
    </location>
</feature>
<comment type="caution">
    <text evidence="14">The sequence shown here is derived from an EMBL/GenBank/DDBJ whole genome shotgun (WGS) entry which is preliminary data.</text>
</comment>
<evidence type="ECO:0000256" key="1">
    <source>
        <dbReference type="ARBA" id="ARBA00004141"/>
    </source>
</evidence>
<evidence type="ECO:0000256" key="8">
    <source>
        <dbReference type="ARBA" id="ARBA00023136"/>
    </source>
</evidence>
<evidence type="ECO:0000313" key="15">
    <source>
        <dbReference type="Proteomes" id="UP000749559"/>
    </source>
</evidence>
<organism evidence="14 15">
    <name type="scientific">Owenia fusiformis</name>
    <name type="common">Polychaete worm</name>
    <dbReference type="NCBI Taxonomy" id="6347"/>
    <lineage>
        <taxon>Eukaryota</taxon>
        <taxon>Metazoa</taxon>
        <taxon>Spiralia</taxon>
        <taxon>Lophotrochozoa</taxon>
        <taxon>Annelida</taxon>
        <taxon>Polychaeta</taxon>
        <taxon>Sedentaria</taxon>
        <taxon>Canalipalpata</taxon>
        <taxon>Sabellida</taxon>
        <taxon>Oweniida</taxon>
        <taxon>Oweniidae</taxon>
        <taxon>Owenia</taxon>
    </lineage>
</organism>
<evidence type="ECO:0000256" key="10">
    <source>
        <dbReference type="ARBA" id="ARBA00023303"/>
    </source>
</evidence>
<dbReference type="PANTHER" id="PTHR11690">
    <property type="entry name" value="AMILORIDE-SENSITIVE SODIUM CHANNEL-RELATED"/>
    <property type="match status" value="1"/>
</dbReference>
<evidence type="ECO:0000256" key="6">
    <source>
        <dbReference type="ARBA" id="ARBA00023053"/>
    </source>
</evidence>
<keyword evidence="8 13" id="KW-0472">Membrane</keyword>
<proteinExistence type="inferred from homology"/>
<keyword evidence="2 11" id="KW-0813">Transport</keyword>
<gene>
    <name evidence="14" type="ORF">OFUS_LOCUS9962</name>
</gene>
<reference evidence="14" key="1">
    <citation type="submission" date="2022-03" db="EMBL/GenBank/DDBJ databases">
        <authorList>
            <person name="Martin C."/>
        </authorList>
    </citation>
    <scope>NUCLEOTIDE SEQUENCE</scope>
</reference>
<comment type="subcellular location">
    <subcellularLocation>
        <location evidence="1">Membrane</location>
        <topology evidence="1">Multi-pass membrane protein</topology>
    </subcellularLocation>
</comment>
<evidence type="ECO:0000256" key="7">
    <source>
        <dbReference type="ARBA" id="ARBA00023065"/>
    </source>
</evidence>
<dbReference type="Gene3D" id="1.10.287.770">
    <property type="entry name" value="YojJ-like"/>
    <property type="match status" value="1"/>
</dbReference>
<evidence type="ECO:0000256" key="11">
    <source>
        <dbReference type="RuleBase" id="RU000679"/>
    </source>
</evidence>
<sequence length="526" mass="59914">MACGCCCTKSQRKLDYEFATSTSCHGLGRIADSSRKPQRIFWILVTLFCFGYMVSQIVDRFDHFMQMKQTTELEVMMDQTSLEFPAVTICNYNKYRLSAMTESDAIILSNSALLMSYLQWGVPLDEEHVKFAQELEYNITQLYPDGFDMGNLTRRVGWQMDDTTLLWCRIAGKQCTFEDFSLVQTSYGNCYTFNRYPREPNVYKQTVHGTGGGLRIVLDINQSDYTEVFAFGGNSEAGIKFLVHPQYEPPSVESEGYAVSPGFRAYAGIRYDELQNAVSPWGKCDPEAKLKFYEKYSFEGCLSECREGKLLERCGCKPYSIPGNIPNCLPTKAVTCANEILGAIEENPKEECPQCTVACEEVEYPVSLSYATFPNHNIAKELFEIFDVTEDYIRDNIVELDIYFRDLYRHLTKMSPAVTPSGLLSDLGGQMGLFVGMSILTLFEFLEFTLRRLYLGCFRRNAEDTSDVKDGDIEAENVTNREMEDKSKNSPKQEKQSNMHHRHFTGDSASNDRTKEKDNVAYVSSF</sequence>
<dbReference type="InterPro" id="IPR001873">
    <property type="entry name" value="ENaC"/>
</dbReference>
<keyword evidence="3 11" id="KW-0894">Sodium channel</keyword>
<dbReference type="Proteomes" id="UP000749559">
    <property type="component" value="Unassembled WGS sequence"/>
</dbReference>
<evidence type="ECO:0000313" key="14">
    <source>
        <dbReference type="EMBL" id="CAH1783640.1"/>
    </source>
</evidence>
<feature type="compositionally biased region" description="Basic and acidic residues" evidence="12">
    <location>
        <begin position="510"/>
        <end position="519"/>
    </location>
</feature>
<dbReference type="PANTHER" id="PTHR11690:SF222">
    <property type="entry name" value="AMILORIDE-SENSITIVE SODIUM CHANNEL SUBUNIT GAMMA"/>
    <property type="match status" value="1"/>
</dbReference>
<keyword evidence="5 13" id="KW-1133">Transmembrane helix</keyword>
<keyword evidence="9 11" id="KW-0739">Sodium transport</keyword>
<dbReference type="Gene3D" id="2.60.470.10">
    <property type="entry name" value="Acid-sensing ion channels like domains"/>
    <property type="match status" value="1"/>
</dbReference>
<evidence type="ECO:0000256" key="9">
    <source>
        <dbReference type="ARBA" id="ARBA00023201"/>
    </source>
</evidence>
<protein>
    <submittedName>
        <fullName evidence="14">Uncharacterized protein</fullName>
    </submittedName>
</protein>
<dbReference type="AlphaFoldDB" id="A0A8S4NRX8"/>
<keyword evidence="6" id="KW-0915">Sodium</keyword>
<evidence type="ECO:0000256" key="12">
    <source>
        <dbReference type="SAM" id="MobiDB-lite"/>
    </source>
</evidence>
<comment type="similarity">
    <text evidence="11">Belongs to the amiloride-sensitive sodium channel (TC 1.A.6) family.</text>
</comment>
<feature type="transmembrane region" description="Helical" evidence="13">
    <location>
        <begin position="40"/>
        <end position="58"/>
    </location>
</feature>
<dbReference type="GO" id="GO:0005886">
    <property type="term" value="C:plasma membrane"/>
    <property type="evidence" value="ECO:0007669"/>
    <property type="project" value="TreeGrafter"/>
</dbReference>